<dbReference type="AlphaFoldDB" id="A0A396H2C7"/>
<dbReference type="EMBL" id="PSQE01000007">
    <property type="protein sequence ID" value="RHN45047.1"/>
    <property type="molecule type" value="Genomic_DNA"/>
</dbReference>
<name>A0A396H2C7_MEDTR</name>
<dbReference type="InterPro" id="IPR004345">
    <property type="entry name" value="TB2_DP1_HVA22"/>
</dbReference>
<protein>
    <submittedName>
        <fullName evidence="1">Uncharacterized protein</fullName>
    </submittedName>
</protein>
<accession>A0A396H2C7</accession>
<evidence type="ECO:0000313" key="2">
    <source>
        <dbReference type="Proteomes" id="UP000265566"/>
    </source>
</evidence>
<dbReference type="Pfam" id="PF03134">
    <property type="entry name" value="TB2_DP1_HVA22"/>
    <property type="match status" value="1"/>
</dbReference>
<comment type="caution">
    <text evidence="1">The sequence shown here is derived from an EMBL/GenBank/DDBJ whole genome shotgun (WGS) entry which is preliminary data.</text>
</comment>
<dbReference type="Proteomes" id="UP000265566">
    <property type="component" value="Chromosome 7"/>
</dbReference>
<dbReference type="Gramene" id="rna39243">
    <property type="protein sequence ID" value="RHN45047.1"/>
    <property type="gene ID" value="gene39243"/>
</dbReference>
<reference evidence="2" key="1">
    <citation type="journal article" date="2018" name="Nat. Plants">
        <title>Whole-genome landscape of Medicago truncatula symbiotic genes.</title>
        <authorList>
            <person name="Pecrix Y."/>
            <person name="Staton S.E."/>
            <person name="Sallet E."/>
            <person name="Lelandais-Briere C."/>
            <person name="Moreau S."/>
            <person name="Carrere S."/>
            <person name="Blein T."/>
            <person name="Jardinaud M.F."/>
            <person name="Latrasse D."/>
            <person name="Zouine M."/>
            <person name="Zahm M."/>
            <person name="Kreplak J."/>
            <person name="Mayjonade B."/>
            <person name="Satge C."/>
            <person name="Perez M."/>
            <person name="Cauet S."/>
            <person name="Marande W."/>
            <person name="Chantry-Darmon C."/>
            <person name="Lopez-Roques C."/>
            <person name="Bouchez O."/>
            <person name="Berard A."/>
            <person name="Debelle F."/>
            <person name="Munos S."/>
            <person name="Bendahmane A."/>
            <person name="Berges H."/>
            <person name="Niebel A."/>
            <person name="Buitink J."/>
            <person name="Frugier F."/>
            <person name="Benhamed M."/>
            <person name="Crespi M."/>
            <person name="Gouzy J."/>
            <person name="Gamas P."/>
        </authorList>
    </citation>
    <scope>NUCLEOTIDE SEQUENCE [LARGE SCALE GENOMIC DNA]</scope>
    <source>
        <strain evidence="2">cv. Jemalong A17</strain>
    </source>
</reference>
<gene>
    <name evidence="1" type="ORF">MtrunA17_Chr7g0226011</name>
</gene>
<organism evidence="1 2">
    <name type="scientific">Medicago truncatula</name>
    <name type="common">Barrel medic</name>
    <name type="synonym">Medicago tribuloides</name>
    <dbReference type="NCBI Taxonomy" id="3880"/>
    <lineage>
        <taxon>Eukaryota</taxon>
        <taxon>Viridiplantae</taxon>
        <taxon>Streptophyta</taxon>
        <taxon>Embryophyta</taxon>
        <taxon>Tracheophyta</taxon>
        <taxon>Spermatophyta</taxon>
        <taxon>Magnoliopsida</taxon>
        <taxon>eudicotyledons</taxon>
        <taxon>Gunneridae</taxon>
        <taxon>Pentapetalae</taxon>
        <taxon>rosids</taxon>
        <taxon>fabids</taxon>
        <taxon>Fabales</taxon>
        <taxon>Fabaceae</taxon>
        <taxon>Papilionoideae</taxon>
        <taxon>50 kb inversion clade</taxon>
        <taxon>NPAAA clade</taxon>
        <taxon>Hologalegina</taxon>
        <taxon>IRL clade</taxon>
        <taxon>Trifolieae</taxon>
        <taxon>Medicago</taxon>
    </lineage>
</organism>
<proteinExistence type="predicted"/>
<sequence length="64" mass="7641">MNVASSIVFHEWTVKRSLKSYRIIVAFLTVLEKFSNVVIGWLPMYELKLALFIFMWYPKTKVRT</sequence>
<evidence type="ECO:0000313" key="1">
    <source>
        <dbReference type="EMBL" id="RHN45047.1"/>
    </source>
</evidence>